<gene>
    <name evidence="12" type="primary">whiB</name>
    <name evidence="15" type="ORF">GCM10023353_09100</name>
</gene>
<dbReference type="InterPro" id="IPR003482">
    <property type="entry name" value="Whib"/>
</dbReference>
<dbReference type="HAMAP" id="MF_01479">
    <property type="entry name" value="WhiB"/>
    <property type="match status" value="1"/>
</dbReference>
<protein>
    <recommendedName>
        <fullName evidence="12">Transcriptional regulator WhiB</fullName>
    </recommendedName>
</protein>
<evidence type="ECO:0000256" key="3">
    <source>
        <dbReference type="ARBA" id="ARBA00022485"/>
    </source>
</evidence>
<evidence type="ECO:0000256" key="1">
    <source>
        <dbReference type="ARBA" id="ARBA00004496"/>
    </source>
</evidence>
<feature type="binding site" evidence="12">
    <location>
        <position position="56"/>
    </location>
    <ligand>
        <name>[4Fe-4S] cluster</name>
        <dbReference type="ChEBI" id="CHEBI:49883"/>
    </ligand>
</feature>
<keyword evidence="9 12" id="KW-0238">DNA-binding</keyword>
<evidence type="ECO:0000256" key="2">
    <source>
        <dbReference type="ARBA" id="ARBA00006597"/>
    </source>
</evidence>
<dbReference type="EMBL" id="BAABKQ010000001">
    <property type="protein sequence ID" value="GAA4807736.1"/>
    <property type="molecule type" value="Genomic_DNA"/>
</dbReference>
<keyword evidence="11 12" id="KW-0804">Transcription</keyword>
<keyword evidence="5 12" id="KW-0479">Metal-binding</keyword>
<evidence type="ECO:0000313" key="15">
    <source>
        <dbReference type="EMBL" id="GAA4807736.1"/>
    </source>
</evidence>
<feature type="binding site" evidence="12">
    <location>
        <position position="53"/>
    </location>
    <ligand>
        <name>[4Fe-4S] cluster</name>
        <dbReference type="ChEBI" id="CHEBI:49883"/>
    </ligand>
</feature>
<evidence type="ECO:0000256" key="5">
    <source>
        <dbReference type="ARBA" id="ARBA00022723"/>
    </source>
</evidence>
<evidence type="ECO:0000256" key="6">
    <source>
        <dbReference type="ARBA" id="ARBA00023004"/>
    </source>
</evidence>
<sequence length="123" mass="13394">MSRPHAIPCPLVDDWDWQQQGLCRGVDSSVFFHPDGERGHARTAREQRAKQLCAQCPVLVSCREHALALAEPYGVWGGLSESERLSIIKERGRTRSGRPAAAAGRRAAHADEHAAAALRSTAS</sequence>
<feature type="binding site" evidence="12">
    <location>
        <position position="62"/>
    </location>
    <ligand>
        <name>[4Fe-4S] cluster</name>
        <dbReference type="ChEBI" id="CHEBI:49883"/>
    </ligand>
</feature>
<comment type="PTM">
    <text evidence="12">Upon Fe-S cluster removal intramolecular disulfide bonds are formed.</text>
</comment>
<organism evidence="15 16">
    <name type="scientific">Tomitella cavernea</name>
    <dbReference type="NCBI Taxonomy" id="1387982"/>
    <lineage>
        <taxon>Bacteria</taxon>
        <taxon>Bacillati</taxon>
        <taxon>Actinomycetota</taxon>
        <taxon>Actinomycetes</taxon>
        <taxon>Mycobacteriales</taxon>
        <taxon>Tomitella</taxon>
    </lineage>
</organism>
<keyword evidence="4 12" id="KW-0963">Cytoplasm</keyword>
<name>A0ABP9CB60_9ACTN</name>
<evidence type="ECO:0000256" key="8">
    <source>
        <dbReference type="ARBA" id="ARBA00023015"/>
    </source>
</evidence>
<dbReference type="Pfam" id="PF02467">
    <property type="entry name" value="Whib"/>
    <property type="match status" value="1"/>
</dbReference>
<comment type="similarity">
    <text evidence="2 12">Belongs to the WhiB family.</text>
</comment>
<comment type="caution">
    <text evidence="15">The sequence shown here is derived from an EMBL/GenBank/DDBJ whole genome shotgun (WGS) entry which is preliminary data.</text>
</comment>
<proteinExistence type="inferred from homology"/>
<keyword evidence="6 12" id="KW-0408">Iron</keyword>
<evidence type="ECO:0000256" key="4">
    <source>
        <dbReference type="ARBA" id="ARBA00022490"/>
    </source>
</evidence>
<dbReference type="Proteomes" id="UP001500839">
    <property type="component" value="Unassembled WGS sequence"/>
</dbReference>
<comment type="cofactor">
    <cofactor evidence="12">
        <name>[4Fe-4S] cluster</name>
        <dbReference type="ChEBI" id="CHEBI:49883"/>
    </cofactor>
    <text evidence="12">Binds 1 [4Fe-4S] cluster per subunit. Following nitrosylation of the [4Fe-4S] cluster binds 1 [4Fe-8(NO)] cluster per subunit.</text>
</comment>
<accession>A0ABP9CB60</accession>
<keyword evidence="16" id="KW-1185">Reference proteome</keyword>
<keyword evidence="3 12" id="KW-0004">4Fe-4S</keyword>
<keyword evidence="8 12" id="KW-0805">Transcription regulation</keyword>
<evidence type="ECO:0000313" key="16">
    <source>
        <dbReference type="Proteomes" id="UP001500839"/>
    </source>
</evidence>
<keyword evidence="10 12" id="KW-1015">Disulfide bond</keyword>
<feature type="binding site" evidence="12">
    <location>
        <position position="23"/>
    </location>
    <ligand>
        <name>[4Fe-4S] cluster</name>
        <dbReference type="ChEBI" id="CHEBI:49883"/>
    </ligand>
</feature>
<evidence type="ECO:0000256" key="10">
    <source>
        <dbReference type="ARBA" id="ARBA00023157"/>
    </source>
</evidence>
<evidence type="ECO:0000256" key="12">
    <source>
        <dbReference type="HAMAP-Rule" id="MF_01479"/>
    </source>
</evidence>
<reference evidence="16" key="1">
    <citation type="journal article" date="2019" name="Int. J. Syst. Evol. Microbiol.">
        <title>The Global Catalogue of Microorganisms (GCM) 10K type strain sequencing project: providing services to taxonomists for standard genome sequencing and annotation.</title>
        <authorList>
            <consortium name="The Broad Institute Genomics Platform"/>
            <consortium name="The Broad Institute Genome Sequencing Center for Infectious Disease"/>
            <person name="Wu L."/>
            <person name="Ma J."/>
        </authorList>
    </citation>
    <scope>NUCLEOTIDE SEQUENCE [LARGE SCALE GENOMIC DNA]</scope>
    <source>
        <strain evidence="16">JCM 18542</strain>
    </source>
</reference>
<dbReference type="InterPro" id="IPR034768">
    <property type="entry name" value="4FE4S_WBL"/>
</dbReference>
<dbReference type="RefSeq" id="WP_200170911.1">
    <property type="nucleotide sequence ID" value="NZ_BAABKQ010000001.1"/>
</dbReference>
<evidence type="ECO:0000259" key="14">
    <source>
        <dbReference type="PROSITE" id="PS51674"/>
    </source>
</evidence>
<comment type="function">
    <text evidence="12">Acts as a transcriptional regulator. Probably redox-responsive. The apo- but not holo-form probably binds DNA.</text>
</comment>
<keyword evidence="7 12" id="KW-0411">Iron-sulfur</keyword>
<feature type="region of interest" description="Disordered" evidence="13">
    <location>
        <begin position="92"/>
        <end position="123"/>
    </location>
</feature>
<evidence type="ECO:0000256" key="11">
    <source>
        <dbReference type="ARBA" id="ARBA00023163"/>
    </source>
</evidence>
<dbReference type="PANTHER" id="PTHR38839">
    <property type="entry name" value="TRANSCRIPTIONAL REGULATOR WHID-RELATED"/>
    <property type="match status" value="1"/>
</dbReference>
<dbReference type="PANTHER" id="PTHR38839:SF5">
    <property type="entry name" value="TRANSCRIPTIONAL REGULATOR WHID"/>
    <property type="match status" value="1"/>
</dbReference>
<evidence type="ECO:0000256" key="7">
    <source>
        <dbReference type="ARBA" id="ARBA00023014"/>
    </source>
</evidence>
<comment type="subcellular location">
    <subcellularLocation>
        <location evidence="1 12">Cytoplasm</location>
    </subcellularLocation>
</comment>
<feature type="domain" description="4Fe-4S Wbl-type" evidence="14">
    <location>
        <begin position="22"/>
        <end position="86"/>
    </location>
</feature>
<evidence type="ECO:0000256" key="9">
    <source>
        <dbReference type="ARBA" id="ARBA00023125"/>
    </source>
</evidence>
<dbReference type="PROSITE" id="PS51674">
    <property type="entry name" value="4FE4S_WBL"/>
    <property type="match status" value="1"/>
</dbReference>
<evidence type="ECO:0000256" key="13">
    <source>
        <dbReference type="SAM" id="MobiDB-lite"/>
    </source>
</evidence>
<comment type="PTM">
    <text evidence="12">The Fe-S cluster can be nitrosylated by nitric oxide (NO).</text>
</comment>